<dbReference type="EMBL" id="WIQZ01000027">
    <property type="protein sequence ID" value="KAF3136934.1"/>
    <property type="molecule type" value="Genomic_DNA"/>
</dbReference>
<evidence type="ECO:0000313" key="4">
    <source>
        <dbReference type="EMBL" id="KAF3136934.1"/>
    </source>
</evidence>
<evidence type="ECO:0000313" key="5">
    <source>
        <dbReference type="Proteomes" id="UP000475325"/>
    </source>
</evidence>
<feature type="domain" description="BTB" evidence="2">
    <location>
        <begin position="119"/>
        <end position="190"/>
    </location>
</feature>
<comment type="caution">
    <text evidence="3">The sequence shown here is derived from an EMBL/GenBank/DDBJ whole genome shotgun (WGS) entry which is preliminary data.</text>
</comment>
<evidence type="ECO:0000313" key="3">
    <source>
        <dbReference type="EMBL" id="KAF3104972.1"/>
    </source>
</evidence>
<dbReference type="InterPro" id="IPR011333">
    <property type="entry name" value="SKP1/BTB/POZ_sf"/>
</dbReference>
<dbReference type="InterPro" id="IPR000210">
    <property type="entry name" value="BTB/POZ_dom"/>
</dbReference>
<dbReference type="Proteomes" id="UP000480548">
    <property type="component" value="Unassembled WGS sequence"/>
</dbReference>
<feature type="region of interest" description="Disordered" evidence="1">
    <location>
        <begin position="1"/>
        <end position="52"/>
    </location>
</feature>
<organism evidence="3 5">
    <name type="scientific">Orbilia oligospora</name>
    <name type="common">Nematode-trapping fungus</name>
    <name type="synonym">Arthrobotrys oligospora</name>
    <dbReference type="NCBI Taxonomy" id="2813651"/>
    <lineage>
        <taxon>Eukaryota</taxon>
        <taxon>Fungi</taxon>
        <taxon>Dikarya</taxon>
        <taxon>Ascomycota</taxon>
        <taxon>Pezizomycotina</taxon>
        <taxon>Orbiliomycetes</taxon>
        <taxon>Orbiliales</taxon>
        <taxon>Orbiliaceae</taxon>
        <taxon>Orbilia</taxon>
    </lineage>
</organism>
<accession>A0A7C8NTW9</accession>
<reference evidence="5 6" key="1">
    <citation type="submission" date="2019-06" db="EMBL/GenBank/DDBJ databases">
        <authorList>
            <person name="Palmer J.M."/>
        </authorList>
    </citation>
    <scope>NUCLEOTIDE SEQUENCE [LARGE SCALE GENOMIC DNA]</scope>
    <source>
        <strain evidence="3 5">TWF102</strain>
        <strain evidence="4 6">TWF703</strain>
    </source>
</reference>
<evidence type="ECO:0000256" key="1">
    <source>
        <dbReference type="SAM" id="MobiDB-lite"/>
    </source>
</evidence>
<evidence type="ECO:0000313" key="6">
    <source>
        <dbReference type="Proteomes" id="UP000480548"/>
    </source>
</evidence>
<dbReference type="Gene3D" id="3.30.710.10">
    <property type="entry name" value="Potassium Channel Kv1.1, Chain A"/>
    <property type="match status" value="1"/>
</dbReference>
<dbReference type="PROSITE" id="PS50097">
    <property type="entry name" value="BTB"/>
    <property type="match status" value="1"/>
</dbReference>
<sequence length="323" mass="36087">MSSSSTIPSEGDYLPPLPRTTGLGSLQSRLNRAKSLSQTKKTSTGLPVENKRASVHIPVDNKSGHRHGILFQHPWSFDNLRISSPEASTNIPPDSKDACTQTPIEKPILMKVLEDPQFSDITVYIGPSKETFHLHREILSFTSNFFKDFCTALRSSKTMIVAQIYLPHLDPTIFKIIITWQYSGNLALDPTSTPCSLTPLYRTIEFLKLPALRIKFFDTLITFCRTNFCNLTSGGRAIFLGKFNELCGVIKPSDLEKLIQCMEVIVEHFVVLPDAFLEALEGGAVSNVFVAAFIGARRNLGHWRSCGKCFDIEREEKGGRGYK</sequence>
<evidence type="ECO:0000259" key="2">
    <source>
        <dbReference type="PROSITE" id="PS50097"/>
    </source>
</evidence>
<dbReference type="Proteomes" id="UP000475325">
    <property type="component" value="Unassembled WGS sequence"/>
</dbReference>
<gene>
    <name evidence="3" type="ORF">TWF102_002733</name>
    <name evidence="4" type="ORF">TWF703_005254</name>
</gene>
<dbReference type="AlphaFoldDB" id="A0A7C8NTW9"/>
<dbReference type="SMART" id="SM00225">
    <property type="entry name" value="BTB"/>
    <property type="match status" value="1"/>
</dbReference>
<dbReference type="CDD" id="cd18186">
    <property type="entry name" value="BTB_POZ_ZBTB_KLHL-like"/>
    <property type="match status" value="1"/>
</dbReference>
<dbReference type="Pfam" id="PF00651">
    <property type="entry name" value="BTB"/>
    <property type="match status" value="1"/>
</dbReference>
<feature type="compositionally biased region" description="Polar residues" evidence="1">
    <location>
        <begin position="22"/>
        <end position="45"/>
    </location>
</feature>
<name>A0A7C8NTW9_ORBOL</name>
<dbReference type="EMBL" id="WIQW01000015">
    <property type="protein sequence ID" value="KAF3104972.1"/>
    <property type="molecule type" value="Genomic_DNA"/>
</dbReference>
<proteinExistence type="predicted"/>
<dbReference type="SUPFAM" id="SSF54695">
    <property type="entry name" value="POZ domain"/>
    <property type="match status" value="1"/>
</dbReference>
<protein>
    <recommendedName>
        <fullName evidence="2">BTB domain-containing protein</fullName>
    </recommendedName>
</protein>